<organism evidence="2 3">
    <name type="scientific">Halomonas binhaiensis</name>
    <dbReference type="NCBI Taxonomy" id="2562282"/>
    <lineage>
        <taxon>Bacteria</taxon>
        <taxon>Pseudomonadati</taxon>
        <taxon>Pseudomonadota</taxon>
        <taxon>Gammaproteobacteria</taxon>
        <taxon>Oceanospirillales</taxon>
        <taxon>Halomonadaceae</taxon>
        <taxon>Halomonas</taxon>
    </lineage>
</organism>
<dbReference type="InterPro" id="IPR027417">
    <property type="entry name" value="P-loop_NTPase"/>
</dbReference>
<gene>
    <name evidence="2" type="ORF">E4T21_00045</name>
</gene>
<evidence type="ECO:0000256" key="1">
    <source>
        <dbReference type="ARBA" id="ARBA00022679"/>
    </source>
</evidence>
<dbReference type="InterPro" id="IPR037359">
    <property type="entry name" value="NST/OST"/>
</dbReference>
<protein>
    <submittedName>
        <fullName evidence="2">Sulfotransferase</fullName>
    </submittedName>
</protein>
<dbReference type="RefSeq" id="WP_187775064.1">
    <property type="nucleotide sequence ID" value="NZ_CP038437.2"/>
</dbReference>
<dbReference type="Gene3D" id="3.40.50.300">
    <property type="entry name" value="P-loop containing nucleotide triphosphate hydrolases"/>
    <property type="match status" value="1"/>
</dbReference>
<dbReference type="KEGG" id="hbh:E4T21_00045"/>
<accession>A0A856QJM7</accession>
<dbReference type="SUPFAM" id="SSF52540">
    <property type="entry name" value="P-loop containing nucleoside triphosphate hydrolases"/>
    <property type="match status" value="1"/>
</dbReference>
<dbReference type="GO" id="GO:0008146">
    <property type="term" value="F:sulfotransferase activity"/>
    <property type="evidence" value="ECO:0007669"/>
    <property type="project" value="InterPro"/>
</dbReference>
<keyword evidence="1" id="KW-0808">Transferase</keyword>
<dbReference type="Pfam" id="PF13469">
    <property type="entry name" value="Sulfotransfer_3"/>
    <property type="match status" value="1"/>
</dbReference>
<evidence type="ECO:0000313" key="2">
    <source>
        <dbReference type="EMBL" id="QEM80120.2"/>
    </source>
</evidence>
<evidence type="ECO:0000313" key="3">
    <source>
        <dbReference type="Proteomes" id="UP000324285"/>
    </source>
</evidence>
<dbReference type="Proteomes" id="UP000324285">
    <property type="component" value="Chromosome"/>
</dbReference>
<dbReference type="PANTHER" id="PTHR10605">
    <property type="entry name" value="HEPARAN SULFATE SULFOTRANSFERASE"/>
    <property type="match status" value="1"/>
</dbReference>
<dbReference type="AlphaFoldDB" id="A0A856QJM7"/>
<dbReference type="PANTHER" id="PTHR10605:SF56">
    <property type="entry name" value="BIFUNCTIONAL HEPARAN SULFATE N-DEACETYLASE_N-SULFOTRANSFERASE"/>
    <property type="match status" value="1"/>
</dbReference>
<dbReference type="EMBL" id="CP038437">
    <property type="protein sequence ID" value="QEM80120.2"/>
    <property type="molecule type" value="Genomic_DNA"/>
</dbReference>
<name>A0A856QJM7_9GAMM</name>
<reference evidence="2" key="1">
    <citation type="submission" date="2021-02" db="EMBL/GenBank/DDBJ databases">
        <title>Strain Y2R2, a novel species of the genus Halomonas.</title>
        <authorList>
            <person name="Huang H."/>
        </authorList>
    </citation>
    <scope>NUCLEOTIDE SEQUENCE</scope>
    <source>
        <strain evidence="2">Y2R2</strain>
    </source>
</reference>
<proteinExistence type="predicted"/>
<keyword evidence="3" id="KW-1185">Reference proteome</keyword>
<sequence length="285" mass="34299">MIDNLFLSVGAMKAGTTWLYHQLREHPDIYFTPQKEIHYFANKAGVGGQLNYRNRILKMQDEIKRRIDWSPKAISENICDISWYVQYANAKDIDNKWYESLFSMREKKSMFCADFSNLYCHMGIDGWKYAHEVSKNIKVVYTLRDPVSRLWSHYKFHMKWMNNENNEISVGYKYFKNLLERPSFWANAEYAKNYNSLCESLLPDNVMILYFEDFRNDPISNLKKVQEFIGVDEHIPKNENINRKVNKTREISLPEEWKHHMFDKLYDECERMRKIGIWHPSWSLD</sequence>